<evidence type="ECO:0000313" key="1">
    <source>
        <dbReference type="EMBL" id="MBO8458499.1"/>
    </source>
</evidence>
<comment type="caution">
    <text evidence="1">The sequence shown here is derived from an EMBL/GenBank/DDBJ whole genome shotgun (WGS) entry which is preliminary data.</text>
</comment>
<gene>
    <name evidence="1" type="ORF">IAA81_09790</name>
</gene>
<reference evidence="1" key="1">
    <citation type="submission" date="2020-10" db="EMBL/GenBank/DDBJ databases">
        <authorList>
            <person name="Gilroy R."/>
        </authorList>
    </citation>
    <scope>NUCLEOTIDE SEQUENCE</scope>
    <source>
        <strain evidence="1">10532</strain>
    </source>
</reference>
<sequence length="70" mass="7994">MQKHRALLGVRVFYQKISRKIIEALCSITSSVFRKVITLYRERSGSPVYSGKGSSVLFCMHKEALCLNEK</sequence>
<reference evidence="1" key="2">
    <citation type="journal article" date="2021" name="PeerJ">
        <title>Extensive microbial diversity within the chicken gut microbiome revealed by metagenomics and culture.</title>
        <authorList>
            <person name="Gilroy R."/>
            <person name="Ravi A."/>
            <person name="Getino M."/>
            <person name="Pursley I."/>
            <person name="Horton D.L."/>
            <person name="Alikhan N.F."/>
            <person name="Baker D."/>
            <person name="Gharbi K."/>
            <person name="Hall N."/>
            <person name="Watson M."/>
            <person name="Adriaenssens E.M."/>
            <person name="Foster-Nyarko E."/>
            <person name="Jarju S."/>
            <person name="Secka A."/>
            <person name="Antonio M."/>
            <person name="Oren A."/>
            <person name="Chaudhuri R.R."/>
            <person name="La Ragione R."/>
            <person name="Hildebrand F."/>
            <person name="Pallen M.J."/>
        </authorList>
    </citation>
    <scope>NUCLEOTIDE SEQUENCE</scope>
    <source>
        <strain evidence="1">10532</strain>
    </source>
</reference>
<organism evidence="1 2">
    <name type="scientific">Candidatus Gallitreponema excrementavium</name>
    <dbReference type="NCBI Taxonomy" id="2840840"/>
    <lineage>
        <taxon>Bacteria</taxon>
        <taxon>Pseudomonadati</taxon>
        <taxon>Spirochaetota</taxon>
        <taxon>Spirochaetia</taxon>
        <taxon>Spirochaetales</taxon>
        <taxon>Candidatus Gallitreponema</taxon>
    </lineage>
</organism>
<dbReference type="EMBL" id="JADIMM010000111">
    <property type="protein sequence ID" value="MBO8458499.1"/>
    <property type="molecule type" value="Genomic_DNA"/>
</dbReference>
<dbReference type="AlphaFoldDB" id="A0A9D9HRF3"/>
<protein>
    <submittedName>
        <fullName evidence="1">Uncharacterized protein</fullName>
    </submittedName>
</protein>
<proteinExistence type="predicted"/>
<evidence type="ECO:0000313" key="2">
    <source>
        <dbReference type="Proteomes" id="UP000823638"/>
    </source>
</evidence>
<name>A0A9D9HRF3_9SPIR</name>
<dbReference type="Proteomes" id="UP000823638">
    <property type="component" value="Unassembled WGS sequence"/>
</dbReference>
<accession>A0A9D9HRF3</accession>